<sequence>MEVTYRMQSRGRFSSHVRGKIGPSGDHGTRSSRSAVTAVVLIFSNRMPRRRSSQTRKLRNAQILGMACNILLVLRVKAPYSSFRVSYDARLACNGRRSLMLASSAKIRARPGCKDIFLLLVAKAPANYKATSVISFAPPAKALVTGANGYVAVWVVRRLLEDGYSVRGTVRSADKATHLRELFGLYGDKLELVVLPDITEEGAFDEAVKGIDLVEHTASPFTYQADKADDLIAPGLKGTTGILNSIKKNAKYDESDWNDSSVEVVTKNPKESLPVYWYPASKTLGEKVNSCLGIRGEEQVRDQLRPSLTLLSYVFGPALHEVKTPMQLNQSLREIYQYVLKTKDTLPAPEGVYACIDVRDLAAAHVLSAKKPEASNNRLIVSGPAFLWEDIINIAAKSNVVDDDRVVKVTPSDDINENPRTFAVKTEKAEKLLELEWTSLEATVRDSLASFKEKSFI</sequence>
<name>A0A4Y9XQK6_9AGAM</name>
<evidence type="ECO:0000313" key="4">
    <source>
        <dbReference type="EMBL" id="TFY51471.1"/>
    </source>
</evidence>
<accession>A0A4Y9XQK6</accession>
<dbReference type="PANTHER" id="PTHR10366:SF562">
    <property type="entry name" value="ALDEHYDE REDUCTASE II (AFU_ORTHOLOGUE AFUA_1G11360)"/>
    <property type="match status" value="1"/>
</dbReference>
<dbReference type="AlphaFoldDB" id="A0A4Y9XQK6"/>
<dbReference type="EMBL" id="SEOQ01001509">
    <property type="protein sequence ID" value="TFY51471.1"/>
    <property type="molecule type" value="Genomic_DNA"/>
</dbReference>
<dbReference type="Gene3D" id="3.40.50.720">
    <property type="entry name" value="NAD(P)-binding Rossmann-like Domain"/>
    <property type="match status" value="2"/>
</dbReference>
<gene>
    <name evidence="4" type="ORF">EVG20_g10988</name>
</gene>
<feature type="domain" description="NAD-dependent epimerase/dehydratase" evidence="3">
    <location>
        <begin position="142"/>
        <end position="376"/>
    </location>
</feature>
<organism evidence="4 5">
    <name type="scientific">Dentipellis fragilis</name>
    <dbReference type="NCBI Taxonomy" id="205917"/>
    <lineage>
        <taxon>Eukaryota</taxon>
        <taxon>Fungi</taxon>
        <taxon>Dikarya</taxon>
        <taxon>Basidiomycota</taxon>
        <taxon>Agaricomycotina</taxon>
        <taxon>Agaricomycetes</taxon>
        <taxon>Russulales</taxon>
        <taxon>Hericiaceae</taxon>
        <taxon>Dentipellis</taxon>
    </lineage>
</organism>
<evidence type="ECO:0000256" key="1">
    <source>
        <dbReference type="ARBA" id="ARBA00023002"/>
    </source>
</evidence>
<dbReference type="GO" id="GO:0016616">
    <property type="term" value="F:oxidoreductase activity, acting on the CH-OH group of donors, NAD or NADP as acceptor"/>
    <property type="evidence" value="ECO:0007669"/>
    <property type="project" value="TreeGrafter"/>
</dbReference>
<dbReference type="InterPro" id="IPR001509">
    <property type="entry name" value="Epimerase_deHydtase"/>
</dbReference>
<proteinExistence type="inferred from homology"/>
<dbReference type="InterPro" id="IPR036291">
    <property type="entry name" value="NAD(P)-bd_dom_sf"/>
</dbReference>
<reference evidence="4 5" key="1">
    <citation type="submission" date="2019-02" db="EMBL/GenBank/DDBJ databases">
        <title>Genome sequencing of the rare red list fungi Dentipellis fragilis.</title>
        <authorList>
            <person name="Buettner E."/>
            <person name="Kellner H."/>
        </authorList>
    </citation>
    <scope>NUCLEOTIDE SEQUENCE [LARGE SCALE GENOMIC DNA]</scope>
    <source>
        <strain evidence="4 5">DSM 105465</strain>
    </source>
</reference>
<keyword evidence="5" id="KW-1185">Reference proteome</keyword>
<dbReference type="InterPro" id="IPR050425">
    <property type="entry name" value="NAD(P)_dehydrat-like"/>
</dbReference>
<evidence type="ECO:0000313" key="5">
    <source>
        <dbReference type="Proteomes" id="UP000298327"/>
    </source>
</evidence>
<dbReference type="Pfam" id="PF01370">
    <property type="entry name" value="Epimerase"/>
    <property type="match status" value="1"/>
</dbReference>
<dbReference type="OrthoDB" id="2735536at2759"/>
<dbReference type="SUPFAM" id="SSF51735">
    <property type="entry name" value="NAD(P)-binding Rossmann-fold domains"/>
    <property type="match status" value="1"/>
</dbReference>
<evidence type="ECO:0000256" key="2">
    <source>
        <dbReference type="ARBA" id="ARBA00023445"/>
    </source>
</evidence>
<dbReference type="PANTHER" id="PTHR10366">
    <property type="entry name" value="NAD DEPENDENT EPIMERASE/DEHYDRATASE"/>
    <property type="match status" value="1"/>
</dbReference>
<keyword evidence="1" id="KW-0560">Oxidoreductase</keyword>
<dbReference type="Proteomes" id="UP000298327">
    <property type="component" value="Unassembled WGS sequence"/>
</dbReference>
<evidence type="ECO:0000259" key="3">
    <source>
        <dbReference type="Pfam" id="PF01370"/>
    </source>
</evidence>
<protein>
    <recommendedName>
        <fullName evidence="3">NAD-dependent epimerase/dehydratase domain-containing protein</fullName>
    </recommendedName>
</protein>
<dbReference type="STRING" id="205917.A0A4Y9XQK6"/>
<comment type="similarity">
    <text evidence="2">Belongs to the NAD(P)-dependent epimerase/dehydratase family. Dihydroflavonol-4-reductase subfamily.</text>
</comment>
<comment type="caution">
    <text evidence="4">The sequence shown here is derived from an EMBL/GenBank/DDBJ whole genome shotgun (WGS) entry which is preliminary data.</text>
</comment>